<dbReference type="Gene3D" id="3.40.50.410">
    <property type="entry name" value="von Willebrand factor, type A domain"/>
    <property type="match status" value="2"/>
</dbReference>
<dbReference type="PROSITE" id="PS50234">
    <property type="entry name" value="VWFA"/>
    <property type="match status" value="1"/>
</dbReference>
<dbReference type="PANTHER" id="PTHR46478:SF1">
    <property type="entry name" value="VON WILLEBRAND FACTOR A DOMAIN-CONTAINING PROTEIN 3A"/>
    <property type="match status" value="1"/>
</dbReference>
<reference evidence="3" key="1">
    <citation type="journal article" date="2017" name="PLoS ONE">
        <title>The Agassiz's desert tortoise genome provides a resource for the conservation of a threatened species.</title>
        <authorList>
            <person name="Tollis M."/>
            <person name="DeNardo D.F."/>
            <person name="Cornelius J.A."/>
            <person name="Dolby G.A."/>
            <person name="Edwards T."/>
            <person name="Henen B.T."/>
            <person name="Karl A.E."/>
            <person name="Murphy R.W."/>
            <person name="Kusumi K."/>
        </authorList>
    </citation>
    <scope>NUCLEOTIDE SEQUENCE [LARGE SCALE GENOMIC DNA]</scope>
</reference>
<feature type="domain" description="VWFA" evidence="1">
    <location>
        <begin position="955"/>
        <end position="1151"/>
    </location>
</feature>
<dbReference type="PANTHER" id="PTHR46478">
    <property type="entry name" value="VON WILLEBRAND FACTOR A DOMAIN-CONTAINING PROTEIN 3A"/>
    <property type="match status" value="1"/>
</dbReference>
<name>A0A452GST9_9SAUR</name>
<protein>
    <recommendedName>
        <fullName evidence="1">VWFA domain-containing protein</fullName>
    </recommendedName>
</protein>
<dbReference type="Ensembl" id="ENSGAGT00000005901.1">
    <property type="protein sequence ID" value="ENSGAGP00000005060.1"/>
    <property type="gene ID" value="ENSGAGG00000004126.1"/>
</dbReference>
<dbReference type="STRING" id="38772.ENSGAGP00000005060"/>
<keyword evidence="3" id="KW-1185">Reference proteome</keyword>
<reference evidence="2" key="2">
    <citation type="submission" date="2025-05" db="UniProtKB">
        <authorList>
            <consortium name="Ensembl"/>
        </authorList>
    </citation>
    <scope>IDENTIFICATION</scope>
</reference>
<evidence type="ECO:0000313" key="3">
    <source>
        <dbReference type="Proteomes" id="UP000291020"/>
    </source>
</evidence>
<dbReference type="SUPFAM" id="SSF53300">
    <property type="entry name" value="vWA-like"/>
    <property type="match status" value="3"/>
</dbReference>
<dbReference type="Proteomes" id="UP000291020">
    <property type="component" value="Unassembled WGS sequence"/>
</dbReference>
<dbReference type="InterPro" id="IPR002035">
    <property type="entry name" value="VWF_A"/>
</dbReference>
<sequence>MDAQTRKMAQLLDNDQFLEKVGVSVGSGTVPVKGRPSWHDITIRDLEPDNGLLVTHINQTQDLLRVQKRKMRSSEVQTTEEWLRNHSLESMQLTLEDLLKKGNVVLNARSATEQIEFDAKTVVNFESKLSEAIELYHQRIQWLLEDSRKVFGLIKGNKVGLLVDVSDISCGPRLFEFQKDLLCLIDEQLCYKKQLYFLSFGTEISSLWENPANINVRVLDEARQWVQELQPSGGCNLLKALKKVLTMRELNSLVLIVGSCPDQSSEILCDYIQQCTLGRKLLIHTITYECSSHVPPAVLKNLAEVVGGRYHCYSSKSENYDSSDVYLLLCESQKAKNVLSSIKETFQGRIGDSVIGRAQDISTVFTKLTPASFLPKPPKHEGPLVVQMPSFLAKTSAGWLKTNGLKAKKLSLYQVLAPNAFSPVEEFVPILQKTVSSTLHEKAMMQFEWHDGTVKNVHVDPPILYDYQKQLDRMVRTYERRIDWLSMASRRIWGTVCELRVVILVDISVTNSLYIIHIQHSLRLLLEEQMSNKDFFNIIAFGSDIKSWKPEMVPCNPENLQSAWRWVLSLQCKGSRNFMSALRRAVEIDLKDKDKHVSQGLYLLTTGVPDQEMHAVSTYVADVCGGCDLQLHVCLFSINGFDPNGIIPSRYASPNETASTFREIAHAANGRFHWFGETGIYESDDISIIVSEMEKAVNYSQKCALLVESLKQRSGTQLVNQFIPEEDLKMLLKKKRTRAQKLLPPKPTALTLARMNIKDNHEGGKNAALKALTWRPTSAKAEIPPPQPIKEWTQTSVKKKYKSRKQSQISLSVFYIDKGKNVGAVYRKYPKKKSMRRSVPVATLPKEEEICSSKEWLNKYSIKKLKLELPRIMFGPNCVHQKKTVESLHKKVSAKYCTIFPSVEINGIVKHLQFQPKELEDYVEQMEKVLCCYIRRIQWLLSGSRRLFGTILETKVCILIDTSGSMDPYLQQVTKELTFLIWEQLRKNNARFNLLRFAEDIDTWQEFLVEATDETCHDAVQWVSKLQAHGNTCVLKALQKAFCFQDLEALYVVTDGKPDTSCSLILKEVEKIRKKETIKIHTISFNCSDRRANEFLKKLASQTGGRYHRCIGDMDGQLAAHRMLTEGFDDDDDPVFPFFEGDDLKKLAQEVAKARSFLMQAKSFRLLLEKWNLDQKDNSFLKKNPQTPDIILDG</sequence>
<evidence type="ECO:0000259" key="1">
    <source>
        <dbReference type="PROSITE" id="PS50234"/>
    </source>
</evidence>
<dbReference type="Pfam" id="PF13768">
    <property type="entry name" value="VWA_3"/>
    <property type="match status" value="3"/>
</dbReference>
<proteinExistence type="predicted"/>
<dbReference type="InterPro" id="IPR036465">
    <property type="entry name" value="vWFA_dom_sf"/>
</dbReference>
<organism evidence="2 3">
    <name type="scientific">Gopherus agassizii</name>
    <name type="common">Agassiz's desert tortoise</name>
    <dbReference type="NCBI Taxonomy" id="38772"/>
    <lineage>
        <taxon>Eukaryota</taxon>
        <taxon>Metazoa</taxon>
        <taxon>Chordata</taxon>
        <taxon>Craniata</taxon>
        <taxon>Vertebrata</taxon>
        <taxon>Euteleostomi</taxon>
        <taxon>Archelosauria</taxon>
        <taxon>Testudinata</taxon>
        <taxon>Testudines</taxon>
        <taxon>Cryptodira</taxon>
        <taxon>Durocryptodira</taxon>
        <taxon>Testudinoidea</taxon>
        <taxon>Testudinidae</taxon>
        <taxon>Gopherus</taxon>
    </lineage>
</organism>
<evidence type="ECO:0000313" key="2">
    <source>
        <dbReference type="Ensembl" id="ENSGAGP00000005060.1"/>
    </source>
</evidence>
<dbReference type="AlphaFoldDB" id="A0A452GST9"/>
<dbReference type="SMART" id="SM00327">
    <property type="entry name" value="VWA"/>
    <property type="match status" value="1"/>
</dbReference>
<accession>A0A452GST9</accession>
<dbReference type="Ensembl" id="ENSGAGT00000005909.1">
    <property type="protein sequence ID" value="ENSGAGP00000005066.1"/>
    <property type="gene ID" value="ENSGAGG00000004126.1"/>
</dbReference>